<evidence type="ECO:0000256" key="2">
    <source>
        <dbReference type="ARBA" id="ARBA00022690"/>
    </source>
</evidence>
<keyword evidence="5" id="KW-1185">Reference proteome</keyword>
<accession>A0AAQ3UC59</accession>
<dbReference type="Gene3D" id="3.30.10.10">
    <property type="entry name" value="Trypsin Inhibitor V, subunit A"/>
    <property type="match status" value="1"/>
</dbReference>
<dbReference type="GO" id="GO:0004867">
    <property type="term" value="F:serine-type endopeptidase inhibitor activity"/>
    <property type="evidence" value="ECO:0007669"/>
    <property type="project" value="UniProtKB-KW"/>
</dbReference>
<keyword evidence="3" id="KW-0722">Serine protease inhibitor</keyword>
<keyword evidence="2" id="KW-0646">Protease inhibitor</keyword>
<dbReference type="Pfam" id="PF00280">
    <property type="entry name" value="potato_inhibit"/>
    <property type="match status" value="1"/>
</dbReference>
<dbReference type="EMBL" id="CP144752">
    <property type="protein sequence ID" value="WVZ88523.1"/>
    <property type="molecule type" value="Genomic_DNA"/>
</dbReference>
<dbReference type="PANTHER" id="PTHR33091:SF108">
    <property type="entry name" value="OS01G0615050 PROTEIN"/>
    <property type="match status" value="1"/>
</dbReference>
<organism evidence="4 5">
    <name type="scientific">Paspalum notatum var. saurae</name>
    <dbReference type="NCBI Taxonomy" id="547442"/>
    <lineage>
        <taxon>Eukaryota</taxon>
        <taxon>Viridiplantae</taxon>
        <taxon>Streptophyta</taxon>
        <taxon>Embryophyta</taxon>
        <taxon>Tracheophyta</taxon>
        <taxon>Spermatophyta</taxon>
        <taxon>Magnoliopsida</taxon>
        <taxon>Liliopsida</taxon>
        <taxon>Poales</taxon>
        <taxon>Poaceae</taxon>
        <taxon>PACMAD clade</taxon>
        <taxon>Panicoideae</taxon>
        <taxon>Andropogonodae</taxon>
        <taxon>Paspaleae</taxon>
        <taxon>Paspalinae</taxon>
        <taxon>Paspalum</taxon>
    </lineage>
</organism>
<dbReference type="SUPFAM" id="SSF54654">
    <property type="entry name" value="CI-2 family of serine protease inhibitors"/>
    <property type="match status" value="1"/>
</dbReference>
<dbReference type="InterPro" id="IPR036354">
    <property type="entry name" value="Prot_inh_pot1_sf"/>
</dbReference>
<dbReference type="AlphaFoldDB" id="A0AAQ3UC59"/>
<comment type="similarity">
    <text evidence="1">Belongs to the protease inhibitor I13 (potato type I serine protease inhibitor) family.</text>
</comment>
<reference evidence="4 5" key="1">
    <citation type="submission" date="2024-02" db="EMBL/GenBank/DDBJ databases">
        <title>High-quality chromosome-scale genome assembly of Pensacola bahiagrass (Paspalum notatum Flugge var. saurae).</title>
        <authorList>
            <person name="Vega J.M."/>
            <person name="Podio M."/>
            <person name="Orjuela J."/>
            <person name="Siena L.A."/>
            <person name="Pessino S.C."/>
            <person name="Combes M.C."/>
            <person name="Mariac C."/>
            <person name="Albertini E."/>
            <person name="Pupilli F."/>
            <person name="Ortiz J.P.A."/>
            <person name="Leblanc O."/>
        </authorList>
    </citation>
    <scope>NUCLEOTIDE SEQUENCE [LARGE SCALE GENOMIC DNA]</scope>
    <source>
        <strain evidence="4">R1</strain>
        <tissue evidence="4">Leaf</tissue>
    </source>
</reference>
<dbReference type="Proteomes" id="UP001341281">
    <property type="component" value="Chromosome 08"/>
</dbReference>
<name>A0AAQ3UC59_PASNO</name>
<dbReference type="PANTHER" id="PTHR33091">
    <property type="entry name" value="PROTEIN, PUTATIVE, EXPRESSED-RELATED"/>
    <property type="match status" value="1"/>
</dbReference>
<evidence type="ECO:0000313" key="5">
    <source>
        <dbReference type="Proteomes" id="UP001341281"/>
    </source>
</evidence>
<dbReference type="PRINTS" id="PR00292">
    <property type="entry name" value="POTATOINHBTR"/>
</dbReference>
<sequence length="67" mass="7477">MSSSPAPKTEWPELKGKTIKEATEKINAERPDLRVEPVTVGTIVTDEFDPTRVRLWVDTVSEVPKIG</sequence>
<evidence type="ECO:0000256" key="1">
    <source>
        <dbReference type="ARBA" id="ARBA00008210"/>
    </source>
</evidence>
<protein>
    <submittedName>
        <fullName evidence="4">Uncharacterized protein</fullName>
    </submittedName>
</protein>
<evidence type="ECO:0000256" key="3">
    <source>
        <dbReference type="ARBA" id="ARBA00022900"/>
    </source>
</evidence>
<gene>
    <name evidence="4" type="ORF">U9M48_035040</name>
</gene>
<proteinExistence type="inferred from homology"/>
<dbReference type="InterPro" id="IPR000864">
    <property type="entry name" value="Prot_inh_pot1"/>
</dbReference>
<evidence type="ECO:0000313" key="4">
    <source>
        <dbReference type="EMBL" id="WVZ88523.1"/>
    </source>
</evidence>
<dbReference type="GO" id="GO:0009611">
    <property type="term" value="P:response to wounding"/>
    <property type="evidence" value="ECO:0007669"/>
    <property type="project" value="InterPro"/>
</dbReference>